<evidence type="ECO:0000256" key="3">
    <source>
        <dbReference type="ARBA" id="ARBA00023163"/>
    </source>
</evidence>
<keyword evidence="3" id="KW-0804">Transcription</keyword>
<evidence type="ECO:0000256" key="1">
    <source>
        <dbReference type="ARBA" id="ARBA00023015"/>
    </source>
</evidence>
<dbReference type="SMART" id="SM00419">
    <property type="entry name" value="HTH_CRP"/>
    <property type="match status" value="1"/>
</dbReference>
<dbReference type="SUPFAM" id="SSF51206">
    <property type="entry name" value="cAMP-binding domain-like"/>
    <property type="match status" value="1"/>
</dbReference>
<dbReference type="GO" id="GO:0005829">
    <property type="term" value="C:cytosol"/>
    <property type="evidence" value="ECO:0007669"/>
    <property type="project" value="TreeGrafter"/>
</dbReference>
<dbReference type="PROSITE" id="PS51063">
    <property type="entry name" value="HTH_CRP_2"/>
    <property type="match status" value="1"/>
</dbReference>
<dbReference type="CDD" id="cd00092">
    <property type="entry name" value="HTH_CRP"/>
    <property type="match status" value="1"/>
</dbReference>
<evidence type="ECO:0000256" key="2">
    <source>
        <dbReference type="ARBA" id="ARBA00023125"/>
    </source>
</evidence>
<keyword evidence="1" id="KW-0805">Transcription regulation</keyword>
<dbReference type="STRING" id="871652.SAMN04515673_105239"/>
<dbReference type="SUPFAM" id="SSF46785">
    <property type="entry name" value="Winged helix' DNA-binding domain"/>
    <property type="match status" value="1"/>
</dbReference>
<evidence type="ECO:0000313" key="7">
    <source>
        <dbReference type="Proteomes" id="UP000199302"/>
    </source>
</evidence>
<dbReference type="Gene3D" id="2.60.120.10">
    <property type="entry name" value="Jelly Rolls"/>
    <property type="match status" value="1"/>
</dbReference>
<dbReference type="PANTHER" id="PTHR24567:SF75">
    <property type="entry name" value="FUMARATE AND NITRATE REDUCTION REGULATORY PROTEIN"/>
    <property type="match status" value="1"/>
</dbReference>
<reference evidence="6 7" key="1">
    <citation type="submission" date="2016-10" db="EMBL/GenBank/DDBJ databases">
        <authorList>
            <person name="de Groot N.N."/>
        </authorList>
    </citation>
    <scope>NUCLEOTIDE SEQUENCE [LARGE SCALE GENOMIC DNA]</scope>
    <source>
        <strain evidence="7">KMM 9023,NRIC 0796,JCM 17311,KCTC 23692</strain>
    </source>
</reference>
<dbReference type="InterPro" id="IPR036390">
    <property type="entry name" value="WH_DNA-bd_sf"/>
</dbReference>
<dbReference type="PROSITE" id="PS00042">
    <property type="entry name" value="HTH_CRP_1"/>
    <property type="match status" value="1"/>
</dbReference>
<dbReference type="Pfam" id="PF00027">
    <property type="entry name" value="cNMP_binding"/>
    <property type="match status" value="1"/>
</dbReference>
<dbReference type="OrthoDB" id="667966at2"/>
<dbReference type="AlphaFoldDB" id="A0A1I6DW04"/>
<dbReference type="CDD" id="cd00038">
    <property type="entry name" value="CAP_ED"/>
    <property type="match status" value="1"/>
</dbReference>
<dbReference type="InterPro" id="IPR014710">
    <property type="entry name" value="RmlC-like_jellyroll"/>
</dbReference>
<keyword evidence="2" id="KW-0238">DNA-binding</keyword>
<gene>
    <name evidence="6" type="ORF">SAMN04515673_105239</name>
</gene>
<protein>
    <submittedName>
        <fullName evidence="6">CRP/FNR family transcriptional regulator, anaerobic regulatory protein</fullName>
    </submittedName>
</protein>
<accession>A0A1I6DW04</accession>
<name>A0A1I6DW04_9RHOB</name>
<keyword evidence="7" id="KW-1185">Reference proteome</keyword>
<dbReference type="Gene3D" id="1.10.10.10">
    <property type="entry name" value="Winged helix-like DNA-binding domain superfamily/Winged helix DNA-binding domain"/>
    <property type="match status" value="1"/>
</dbReference>
<evidence type="ECO:0000313" key="6">
    <source>
        <dbReference type="EMBL" id="SFR09468.1"/>
    </source>
</evidence>
<dbReference type="RefSeq" id="WP_092079870.1">
    <property type="nucleotide sequence ID" value="NZ_FOYI01000005.1"/>
</dbReference>
<dbReference type="InterPro" id="IPR036388">
    <property type="entry name" value="WH-like_DNA-bd_sf"/>
</dbReference>
<dbReference type="GO" id="GO:0003700">
    <property type="term" value="F:DNA-binding transcription factor activity"/>
    <property type="evidence" value="ECO:0007669"/>
    <property type="project" value="InterPro"/>
</dbReference>
<dbReference type="FunFam" id="1.10.10.10:FF:000028">
    <property type="entry name" value="Fumarate/nitrate reduction transcriptional regulator Fnr"/>
    <property type="match status" value="1"/>
</dbReference>
<dbReference type="Proteomes" id="UP000199302">
    <property type="component" value="Unassembled WGS sequence"/>
</dbReference>
<evidence type="ECO:0000259" key="5">
    <source>
        <dbReference type="PROSITE" id="PS51063"/>
    </source>
</evidence>
<organism evidence="6 7">
    <name type="scientific">Poseidonocella sedimentorum</name>
    <dbReference type="NCBI Taxonomy" id="871652"/>
    <lineage>
        <taxon>Bacteria</taxon>
        <taxon>Pseudomonadati</taxon>
        <taxon>Pseudomonadota</taxon>
        <taxon>Alphaproteobacteria</taxon>
        <taxon>Rhodobacterales</taxon>
        <taxon>Roseobacteraceae</taxon>
        <taxon>Poseidonocella</taxon>
    </lineage>
</organism>
<dbReference type="InterPro" id="IPR050397">
    <property type="entry name" value="Env_Response_Regulators"/>
</dbReference>
<dbReference type="GO" id="GO:0003677">
    <property type="term" value="F:DNA binding"/>
    <property type="evidence" value="ECO:0007669"/>
    <property type="project" value="UniProtKB-KW"/>
</dbReference>
<dbReference type="PANTHER" id="PTHR24567">
    <property type="entry name" value="CRP FAMILY TRANSCRIPTIONAL REGULATORY PROTEIN"/>
    <property type="match status" value="1"/>
</dbReference>
<dbReference type="SMART" id="SM00100">
    <property type="entry name" value="cNMP"/>
    <property type="match status" value="1"/>
</dbReference>
<dbReference type="EMBL" id="FOYI01000005">
    <property type="protein sequence ID" value="SFR09468.1"/>
    <property type="molecule type" value="Genomic_DNA"/>
</dbReference>
<dbReference type="Pfam" id="PF13545">
    <property type="entry name" value="HTH_Crp_2"/>
    <property type="match status" value="1"/>
</dbReference>
<dbReference type="InterPro" id="IPR012318">
    <property type="entry name" value="HTH_CRP"/>
</dbReference>
<evidence type="ECO:0000259" key="4">
    <source>
        <dbReference type="PROSITE" id="PS50042"/>
    </source>
</evidence>
<dbReference type="InterPro" id="IPR018490">
    <property type="entry name" value="cNMP-bd_dom_sf"/>
</dbReference>
<feature type="domain" description="HTH crp-type" evidence="5">
    <location>
        <begin position="138"/>
        <end position="212"/>
    </location>
</feature>
<proteinExistence type="predicted"/>
<dbReference type="PRINTS" id="PR00034">
    <property type="entry name" value="HTHCRP"/>
</dbReference>
<sequence length="223" mass="24034">MYVTISTDTAAGVHPIPQSAGHPRARTRIAEGAYLFFEGDEVDNLYLIESGSVRLTRVLEDGRRQIIAFGFPGDIIGFPAEGLYNTDCDALRDAVLRPIPRRLLEDGSADPALHKALMAAALREISGMQDHFMMLGRKSASEKVASFLGALSERVGTRGAGAPEITLPMGRADIADFLGLTTETVSRCFSALRKSGVIRLRGIHTVEILAADALAQRAQSQLN</sequence>
<dbReference type="PROSITE" id="PS50042">
    <property type="entry name" value="CNMP_BINDING_3"/>
    <property type="match status" value="1"/>
</dbReference>
<dbReference type="InterPro" id="IPR000595">
    <property type="entry name" value="cNMP-bd_dom"/>
</dbReference>
<feature type="domain" description="Cyclic nucleotide-binding" evidence="4">
    <location>
        <begin position="31"/>
        <end position="77"/>
    </location>
</feature>
<dbReference type="InterPro" id="IPR018335">
    <property type="entry name" value="Tscrpt_reg_HTH_Crp-type_CS"/>
</dbReference>